<feature type="domain" description="Pectinesterase inhibitor" evidence="5">
    <location>
        <begin position="29"/>
        <end position="174"/>
    </location>
</feature>
<dbReference type="PANTHER" id="PTHR36710">
    <property type="entry name" value="PECTINESTERASE INHIBITOR-LIKE"/>
    <property type="match status" value="1"/>
</dbReference>
<evidence type="ECO:0000313" key="7">
    <source>
        <dbReference type="Proteomes" id="UP000825729"/>
    </source>
</evidence>
<dbReference type="SMART" id="SM00856">
    <property type="entry name" value="PMEI"/>
    <property type="match status" value="1"/>
</dbReference>
<dbReference type="Gene3D" id="1.20.140.40">
    <property type="entry name" value="Invertase/pectin methylesterase inhibitor family protein"/>
    <property type="match status" value="1"/>
</dbReference>
<gene>
    <name evidence="6" type="ORF">H6P81_009801</name>
</gene>
<protein>
    <recommendedName>
        <fullName evidence="5">Pectinesterase inhibitor domain-containing protein</fullName>
    </recommendedName>
</protein>
<evidence type="ECO:0000313" key="6">
    <source>
        <dbReference type="EMBL" id="KAG9449836.1"/>
    </source>
</evidence>
<dbReference type="PANTHER" id="PTHR36710:SF18">
    <property type="entry name" value="PECTINESTERASE INHIBITOR 5-RELATED"/>
    <property type="match status" value="1"/>
</dbReference>
<comment type="caution">
    <text evidence="6">The sequence shown here is derived from an EMBL/GenBank/DDBJ whole genome shotgun (WGS) entry which is preliminary data.</text>
</comment>
<accession>A0AAV7EQ62</accession>
<dbReference type="AlphaFoldDB" id="A0AAV7EQ62"/>
<name>A0AAV7EQ62_ARIFI</name>
<dbReference type="InterPro" id="IPR035513">
    <property type="entry name" value="Invertase/methylesterase_inhib"/>
</dbReference>
<dbReference type="InterPro" id="IPR006501">
    <property type="entry name" value="Pectinesterase_inhib_dom"/>
</dbReference>
<dbReference type="SUPFAM" id="SSF101148">
    <property type="entry name" value="Plant invertase/pectin methylesterase inhibitor"/>
    <property type="match status" value="1"/>
</dbReference>
<feature type="signal peptide" evidence="4">
    <location>
        <begin position="1"/>
        <end position="27"/>
    </location>
</feature>
<comment type="similarity">
    <text evidence="3">Belongs to the PMEI family.</text>
</comment>
<evidence type="ECO:0000256" key="1">
    <source>
        <dbReference type="ARBA" id="ARBA00022729"/>
    </source>
</evidence>
<keyword evidence="1 4" id="KW-0732">Signal</keyword>
<dbReference type="NCBIfam" id="TIGR01614">
    <property type="entry name" value="PME_inhib"/>
    <property type="match status" value="1"/>
</dbReference>
<evidence type="ECO:0000256" key="3">
    <source>
        <dbReference type="ARBA" id="ARBA00038471"/>
    </source>
</evidence>
<evidence type="ECO:0000256" key="4">
    <source>
        <dbReference type="SAM" id="SignalP"/>
    </source>
</evidence>
<sequence length="181" mass="19135">MATYTTSFASVSLFHVTALLLLQHSHSSSHNALVAKVCGNVAKHDFCVDALNSDPRTPTADLPGLGVVAIDLLTHYATTARTYIGNLKIVEKCGQRQQYLDICNAYYNELLGLAGSCYGHLKKKDYGAMTAAANAASSDAYDCEATFVSDPCQSSPITFVNQSVANLADIVGAVASILANP</sequence>
<reference evidence="6 7" key="1">
    <citation type="submission" date="2021-07" db="EMBL/GenBank/DDBJ databases">
        <title>The Aristolochia fimbriata genome: insights into angiosperm evolution, floral development and chemical biosynthesis.</title>
        <authorList>
            <person name="Jiao Y."/>
        </authorList>
    </citation>
    <scope>NUCLEOTIDE SEQUENCE [LARGE SCALE GENOMIC DNA]</scope>
    <source>
        <strain evidence="6">IBCAS-2021</strain>
        <tissue evidence="6">Leaf</tissue>
    </source>
</reference>
<organism evidence="6 7">
    <name type="scientific">Aristolochia fimbriata</name>
    <name type="common">White veined hardy Dutchman's pipe vine</name>
    <dbReference type="NCBI Taxonomy" id="158543"/>
    <lineage>
        <taxon>Eukaryota</taxon>
        <taxon>Viridiplantae</taxon>
        <taxon>Streptophyta</taxon>
        <taxon>Embryophyta</taxon>
        <taxon>Tracheophyta</taxon>
        <taxon>Spermatophyta</taxon>
        <taxon>Magnoliopsida</taxon>
        <taxon>Magnoliidae</taxon>
        <taxon>Piperales</taxon>
        <taxon>Aristolochiaceae</taxon>
        <taxon>Aristolochia</taxon>
    </lineage>
</organism>
<dbReference type="EMBL" id="JAINDJ010000004">
    <property type="protein sequence ID" value="KAG9449836.1"/>
    <property type="molecule type" value="Genomic_DNA"/>
</dbReference>
<dbReference type="InterPro" id="IPR052421">
    <property type="entry name" value="PCW_Enzyme_Inhibitor"/>
</dbReference>
<dbReference type="Pfam" id="PF04043">
    <property type="entry name" value="PMEI"/>
    <property type="match status" value="1"/>
</dbReference>
<dbReference type="CDD" id="cd15797">
    <property type="entry name" value="PMEI"/>
    <property type="match status" value="1"/>
</dbReference>
<proteinExistence type="inferred from homology"/>
<dbReference type="InterPro" id="IPR034086">
    <property type="entry name" value="PMEI_plant"/>
</dbReference>
<dbReference type="Proteomes" id="UP000825729">
    <property type="component" value="Unassembled WGS sequence"/>
</dbReference>
<dbReference type="GO" id="GO:0046910">
    <property type="term" value="F:pectinesterase inhibitor activity"/>
    <property type="evidence" value="ECO:0007669"/>
    <property type="project" value="InterPro"/>
</dbReference>
<evidence type="ECO:0000259" key="5">
    <source>
        <dbReference type="SMART" id="SM00856"/>
    </source>
</evidence>
<feature type="chain" id="PRO_5043540868" description="Pectinesterase inhibitor domain-containing protein" evidence="4">
    <location>
        <begin position="28"/>
        <end position="181"/>
    </location>
</feature>
<keyword evidence="2" id="KW-1015">Disulfide bond</keyword>
<evidence type="ECO:0000256" key="2">
    <source>
        <dbReference type="ARBA" id="ARBA00023157"/>
    </source>
</evidence>
<keyword evidence="7" id="KW-1185">Reference proteome</keyword>